<evidence type="ECO:0000313" key="9">
    <source>
        <dbReference type="Proteomes" id="UP000251075"/>
    </source>
</evidence>
<evidence type="ECO:0000256" key="2">
    <source>
        <dbReference type="ARBA" id="ARBA00022691"/>
    </source>
</evidence>
<dbReference type="GO" id="GO:0046872">
    <property type="term" value="F:metal ion binding"/>
    <property type="evidence" value="ECO:0007669"/>
    <property type="project" value="UniProtKB-KW"/>
</dbReference>
<dbReference type="InterPro" id="IPR036724">
    <property type="entry name" value="Cobalamin-bd_sf"/>
</dbReference>
<dbReference type="PROSITE" id="PS51918">
    <property type="entry name" value="RADICAL_SAM"/>
    <property type="match status" value="1"/>
</dbReference>
<evidence type="ECO:0000313" key="8">
    <source>
        <dbReference type="EMBL" id="RAU21837.1"/>
    </source>
</evidence>
<keyword evidence="3" id="KW-0479">Metal-binding</keyword>
<reference evidence="8 9" key="1">
    <citation type="submission" date="2017-11" db="EMBL/GenBank/DDBJ databases">
        <title>Draft genome sequence of magnetotactic bacterium Magnetospirillum kuznetsovii LBB-42.</title>
        <authorList>
            <person name="Grouzdev D.S."/>
            <person name="Rysina M.S."/>
            <person name="Baslerov R.V."/>
            <person name="Koziaeva V."/>
        </authorList>
    </citation>
    <scope>NUCLEOTIDE SEQUENCE [LARGE SCALE GENOMIC DNA]</scope>
    <source>
        <strain evidence="8 9">LBB-42</strain>
    </source>
</reference>
<evidence type="ECO:0000256" key="4">
    <source>
        <dbReference type="ARBA" id="ARBA00023004"/>
    </source>
</evidence>
<dbReference type="Gene3D" id="3.40.50.280">
    <property type="entry name" value="Cobalamin-binding domain"/>
    <property type="match status" value="1"/>
</dbReference>
<evidence type="ECO:0000259" key="7">
    <source>
        <dbReference type="PROSITE" id="PS51918"/>
    </source>
</evidence>
<dbReference type="SFLD" id="SFLDG01082">
    <property type="entry name" value="B12-binding_domain_containing"/>
    <property type="match status" value="1"/>
</dbReference>
<dbReference type="Gene3D" id="3.80.30.20">
    <property type="entry name" value="tm_1862 like domain"/>
    <property type="match status" value="1"/>
</dbReference>
<evidence type="ECO:0000259" key="6">
    <source>
        <dbReference type="PROSITE" id="PS51332"/>
    </source>
</evidence>
<keyword evidence="2" id="KW-0949">S-adenosyl-L-methionine</keyword>
<dbReference type="Pfam" id="PF04055">
    <property type="entry name" value="Radical_SAM"/>
    <property type="match status" value="1"/>
</dbReference>
<dbReference type="PROSITE" id="PS51332">
    <property type="entry name" value="B12_BINDING"/>
    <property type="match status" value="1"/>
</dbReference>
<evidence type="ECO:0000256" key="1">
    <source>
        <dbReference type="ARBA" id="ARBA00001966"/>
    </source>
</evidence>
<organism evidence="8 9">
    <name type="scientific">Paramagnetospirillum kuznetsovii</name>
    <dbReference type="NCBI Taxonomy" id="2053833"/>
    <lineage>
        <taxon>Bacteria</taxon>
        <taxon>Pseudomonadati</taxon>
        <taxon>Pseudomonadota</taxon>
        <taxon>Alphaproteobacteria</taxon>
        <taxon>Rhodospirillales</taxon>
        <taxon>Magnetospirillaceae</taxon>
        <taxon>Paramagnetospirillum</taxon>
    </lineage>
</organism>
<feature type="domain" description="B12-binding" evidence="6">
    <location>
        <begin position="5"/>
        <end position="142"/>
    </location>
</feature>
<keyword evidence="5" id="KW-0411">Iron-sulfur</keyword>
<evidence type="ECO:0000256" key="3">
    <source>
        <dbReference type="ARBA" id="ARBA00022723"/>
    </source>
</evidence>
<accession>A0A364NY46</accession>
<dbReference type="InterPro" id="IPR058240">
    <property type="entry name" value="rSAM_sf"/>
</dbReference>
<name>A0A364NY46_9PROT</name>
<dbReference type="InterPro" id="IPR006158">
    <property type="entry name" value="Cobalamin-bd"/>
</dbReference>
<dbReference type="InterPro" id="IPR023404">
    <property type="entry name" value="rSAM_horseshoe"/>
</dbReference>
<dbReference type="PANTHER" id="PTHR43409">
    <property type="entry name" value="ANAEROBIC MAGNESIUM-PROTOPORPHYRIN IX MONOMETHYL ESTER CYCLASE-RELATED"/>
    <property type="match status" value="1"/>
</dbReference>
<dbReference type="PANTHER" id="PTHR43409:SF16">
    <property type="entry name" value="SLR0320 PROTEIN"/>
    <property type="match status" value="1"/>
</dbReference>
<keyword evidence="4" id="KW-0408">Iron</keyword>
<sequence>MSIEVLLVYLPTKFGSGKSYGLPPLGIFYMAANLNRRGISARVLDASIKGLSLENTLAQIKALNPKVLGFSVLTAHLESFVTILNHLKTNAWPGFIVAGGAHFNDTRDELFEYADIDYAMYGECDEAFPILVKSLLGGGGVDQVPNLIYRKEGGVAINPALPFLGELDDLPFPNLADGLYRDYAMIYGRRSHAMSIMCSRGCPYLCTFCDVHSIWGRKVRSRSPNNVVNEIQFNINTYGIREFFFRDSTFTLNFKWVNSLMEEIERRGLDFVWHCNARVDRIDETLLNRMKRNGLVCISYGVESGNQAVLDRMKKDVKVEEIVAAFELTDKIGLQANAFLMIGNPGDSPETVADTMDLALRIPATFIDVGPTVAYPGTETYSVAVAENLIADPKWYLKDGFLGRRVKGVISDASRGQLNIPGFSPEAQCKACRQIASSFYFRPIAVWRILFKNFNVWVFWRSLKFLPAFLGFVRAPR</sequence>
<comment type="cofactor">
    <cofactor evidence="1">
        <name>[4Fe-4S] cluster</name>
        <dbReference type="ChEBI" id="CHEBI:49883"/>
    </cofactor>
</comment>
<feature type="domain" description="Radical SAM core" evidence="7">
    <location>
        <begin position="186"/>
        <end position="417"/>
    </location>
</feature>
<protein>
    <submittedName>
        <fullName evidence="8">Uncharacterized protein</fullName>
    </submittedName>
</protein>
<dbReference type="SUPFAM" id="SSF52242">
    <property type="entry name" value="Cobalamin (vitamin B12)-binding domain"/>
    <property type="match status" value="1"/>
</dbReference>
<gene>
    <name evidence="8" type="ORF">CU669_11055</name>
</gene>
<dbReference type="EMBL" id="PGTO01000007">
    <property type="protein sequence ID" value="RAU21837.1"/>
    <property type="molecule type" value="Genomic_DNA"/>
</dbReference>
<dbReference type="OrthoDB" id="9801424at2"/>
<dbReference type="GO" id="GO:0005829">
    <property type="term" value="C:cytosol"/>
    <property type="evidence" value="ECO:0007669"/>
    <property type="project" value="TreeGrafter"/>
</dbReference>
<dbReference type="GO" id="GO:0031419">
    <property type="term" value="F:cobalamin binding"/>
    <property type="evidence" value="ECO:0007669"/>
    <property type="project" value="InterPro"/>
</dbReference>
<dbReference type="AlphaFoldDB" id="A0A364NY46"/>
<dbReference type="SFLD" id="SFLDG01123">
    <property type="entry name" value="methyltransferase_(Class_B)"/>
    <property type="match status" value="1"/>
</dbReference>
<dbReference type="CDD" id="cd01335">
    <property type="entry name" value="Radical_SAM"/>
    <property type="match status" value="1"/>
</dbReference>
<dbReference type="CDD" id="cd02068">
    <property type="entry name" value="radical_SAM_B12_BD"/>
    <property type="match status" value="1"/>
</dbReference>
<dbReference type="Proteomes" id="UP000251075">
    <property type="component" value="Unassembled WGS sequence"/>
</dbReference>
<keyword evidence="9" id="KW-1185">Reference proteome</keyword>
<dbReference type="SMART" id="SM00729">
    <property type="entry name" value="Elp3"/>
    <property type="match status" value="1"/>
</dbReference>
<dbReference type="Pfam" id="PF02310">
    <property type="entry name" value="B12-binding"/>
    <property type="match status" value="1"/>
</dbReference>
<dbReference type="SUPFAM" id="SSF102114">
    <property type="entry name" value="Radical SAM enzymes"/>
    <property type="match status" value="1"/>
</dbReference>
<dbReference type="InterPro" id="IPR006638">
    <property type="entry name" value="Elp3/MiaA/NifB-like_rSAM"/>
</dbReference>
<comment type="caution">
    <text evidence="8">The sequence shown here is derived from an EMBL/GenBank/DDBJ whole genome shotgun (WGS) entry which is preliminary data.</text>
</comment>
<dbReference type="InterPro" id="IPR051198">
    <property type="entry name" value="BchE-like"/>
</dbReference>
<dbReference type="InterPro" id="IPR007197">
    <property type="entry name" value="rSAM"/>
</dbReference>
<dbReference type="GO" id="GO:0003824">
    <property type="term" value="F:catalytic activity"/>
    <property type="evidence" value="ECO:0007669"/>
    <property type="project" value="InterPro"/>
</dbReference>
<proteinExistence type="predicted"/>
<dbReference type="GO" id="GO:0051539">
    <property type="term" value="F:4 iron, 4 sulfur cluster binding"/>
    <property type="evidence" value="ECO:0007669"/>
    <property type="project" value="UniProtKB-KW"/>
</dbReference>
<evidence type="ECO:0000256" key="5">
    <source>
        <dbReference type="ARBA" id="ARBA00023014"/>
    </source>
</evidence>
<dbReference type="InterPro" id="IPR034466">
    <property type="entry name" value="Methyltransferase_Class_B"/>
</dbReference>
<dbReference type="SFLD" id="SFLDS00029">
    <property type="entry name" value="Radical_SAM"/>
    <property type="match status" value="1"/>
</dbReference>
<dbReference type="RefSeq" id="WP_112144616.1">
    <property type="nucleotide sequence ID" value="NZ_PGTO01000007.1"/>
</dbReference>